<evidence type="ECO:0000313" key="3">
    <source>
        <dbReference type="EMBL" id="GMH99068.1"/>
    </source>
</evidence>
<evidence type="ECO:0000313" key="4">
    <source>
        <dbReference type="Proteomes" id="UP001165160"/>
    </source>
</evidence>
<keyword evidence="2" id="KW-0472">Membrane</keyword>
<feature type="transmembrane region" description="Helical" evidence="2">
    <location>
        <begin position="129"/>
        <end position="148"/>
    </location>
</feature>
<accession>A0A9W7C6I0</accession>
<proteinExistence type="predicted"/>
<name>A0A9W7C6I0_9STRA</name>
<comment type="caution">
    <text evidence="3">The sequence shown here is derived from an EMBL/GenBank/DDBJ whole genome shotgun (WGS) entry which is preliminary data.</text>
</comment>
<dbReference type="AlphaFoldDB" id="A0A9W7C6I0"/>
<feature type="region of interest" description="Disordered" evidence="1">
    <location>
        <begin position="23"/>
        <end position="61"/>
    </location>
</feature>
<reference evidence="4" key="1">
    <citation type="journal article" date="2023" name="Commun. Biol.">
        <title>Genome analysis of Parmales, the sister group of diatoms, reveals the evolutionary specialization of diatoms from phago-mixotrophs to photoautotrophs.</title>
        <authorList>
            <person name="Ban H."/>
            <person name="Sato S."/>
            <person name="Yoshikawa S."/>
            <person name="Yamada K."/>
            <person name="Nakamura Y."/>
            <person name="Ichinomiya M."/>
            <person name="Sato N."/>
            <person name="Blanc-Mathieu R."/>
            <person name="Endo H."/>
            <person name="Kuwata A."/>
            <person name="Ogata H."/>
        </authorList>
    </citation>
    <scope>NUCLEOTIDE SEQUENCE [LARGE SCALE GENOMIC DNA]</scope>
    <source>
        <strain evidence="4">NIES 3699</strain>
    </source>
</reference>
<keyword evidence="4" id="KW-1185">Reference proteome</keyword>
<protein>
    <submittedName>
        <fullName evidence="3">Uncharacterized protein</fullName>
    </submittedName>
</protein>
<keyword evidence="2" id="KW-0812">Transmembrane</keyword>
<dbReference type="EMBL" id="BRXX01000229">
    <property type="protein sequence ID" value="GMH99068.1"/>
    <property type="molecule type" value="Genomic_DNA"/>
</dbReference>
<evidence type="ECO:0000256" key="1">
    <source>
        <dbReference type="SAM" id="MobiDB-lite"/>
    </source>
</evidence>
<dbReference type="Proteomes" id="UP001165160">
    <property type="component" value="Unassembled WGS sequence"/>
</dbReference>
<evidence type="ECO:0000256" key="2">
    <source>
        <dbReference type="SAM" id="Phobius"/>
    </source>
</evidence>
<keyword evidence="2" id="KW-1133">Transmembrane helix</keyword>
<sequence>MSYGSGGNPFGTATSRVVAQTATSKKAGYYQRGSGKVQGAEDGGGRGRGGWGFSNKKSPPSAASVLRDTIAKNYEAQATASNVMFNMNGQRDQLEGARENVRGVQEMTKLAKVELEEIRMKATWRRRKLYVIIAVLSITDAFLFYRLAKCGGYFWCAS</sequence>
<organism evidence="3 4">
    <name type="scientific">Triparma verrucosa</name>
    <dbReference type="NCBI Taxonomy" id="1606542"/>
    <lineage>
        <taxon>Eukaryota</taxon>
        <taxon>Sar</taxon>
        <taxon>Stramenopiles</taxon>
        <taxon>Ochrophyta</taxon>
        <taxon>Bolidophyceae</taxon>
        <taxon>Parmales</taxon>
        <taxon>Triparmaceae</taxon>
        <taxon>Triparma</taxon>
    </lineage>
</organism>
<gene>
    <name evidence="3" type="ORF">TrVE_jg9174</name>
</gene>